<gene>
    <name evidence="2" type="primary">CID3_6</name>
    <name evidence="2" type="ORF">HAX54_050664</name>
</gene>
<feature type="domain" description="LsmAD" evidence="1">
    <location>
        <begin position="116"/>
        <end position="187"/>
    </location>
</feature>
<dbReference type="Pfam" id="PF06741">
    <property type="entry name" value="LsmAD"/>
    <property type="match status" value="1"/>
</dbReference>
<accession>A0ABS8RR16</accession>
<dbReference type="EMBL" id="JACEIK010000089">
    <property type="protein sequence ID" value="MCD7449226.1"/>
    <property type="molecule type" value="Genomic_DNA"/>
</dbReference>
<comment type="caution">
    <text evidence="2">The sequence shown here is derived from an EMBL/GenBank/DDBJ whole genome shotgun (WGS) entry which is preliminary data.</text>
</comment>
<evidence type="ECO:0000313" key="3">
    <source>
        <dbReference type="Proteomes" id="UP000823775"/>
    </source>
</evidence>
<name>A0ABS8RR16_DATST</name>
<protein>
    <submittedName>
        <fullName evidence="2">Polyadenylate-binding protein-interacting protein 3</fullName>
    </submittedName>
</protein>
<keyword evidence="3" id="KW-1185">Reference proteome</keyword>
<sequence length="222" mass="25716">MAYLIKDSSEGMKNTSETFRKLSTKTLIIPGKVFVQVGAKGVPTTLDGFRTEFMLEQQQELLTDSCISQSRHIVVERQLERWVPDGDAPECAELDTIFDGHWNRGWDQFEANERLFGVRSTFDEDLYMKKLERGSQMTELEKEALRIAREIEGEDSHDLHLAEERGIQLHENQEVDEETKFSSVVRAVDDSAYDDCEDILFDFVMMKHFKVYLVLWASHLLT</sequence>
<dbReference type="PANTHER" id="PTHR12854">
    <property type="entry name" value="ATAXIN 2-RELATED"/>
    <property type="match status" value="1"/>
</dbReference>
<evidence type="ECO:0000259" key="1">
    <source>
        <dbReference type="SMART" id="SM01272"/>
    </source>
</evidence>
<dbReference type="SMART" id="SM01272">
    <property type="entry name" value="LsmAD"/>
    <property type="match status" value="1"/>
</dbReference>
<proteinExistence type="predicted"/>
<evidence type="ECO:0000313" key="2">
    <source>
        <dbReference type="EMBL" id="MCD7449226.1"/>
    </source>
</evidence>
<dbReference type="PANTHER" id="PTHR12854:SF7">
    <property type="entry name" value="ATAXIN-2 HOMOLOG"/>
    <property type="match status" value="1"/>
</dbReference>
<reference evidence="2 3" key="1">
    <citation type="journal article" date="2021" name="BMC Genomics">
        <title>Datura genome reveals duplications of psychoactive alkaloid biosynthetic genes and high mutation rate following tissue culture.</title>
        <authorList>
            <person name="Rajewski A."/>
            <person name="Carter-House D."/>
            <person name="Stajich J."/>
            <person name="Litt A."/>
        </authorList>
    </citation>
    <scope>NUCLEOTIDE SEQUENCE [LARGE SCALE GENOMIC DNA]</scope>
    <source>
        <strain evidence="2">AR-01</strain>
    </source>
</reference>
<dbReference type="InterPro" id="IPR045117">
    <property type="entry name" value="ATXN2-like"/>
</dbReference>
<dbReference type="Proteomes" id="UP000823775">
    <property type="component" value="Unassembled WGS sequence"/>
</dbReference>
<dbReference type="InterPro" id="IPR009604">
    <property type="entry name" value="LsmAD_domain"/>
</dbReference>
<organism evidence="2 3">
    <name type="scientific">Datura stramonium</name>
    <name type="common">Jimsonweed</name>
    <name type="synonym">Common thornapple</name>
    <dbReference type="NCBI Taxonomy" id="4076"/>
    <lineage>
        <taxon>Eukaryota</taxon>
        <taxon>Viridiplantae</taxon>
        <taxon>Streptophyta</taxon>
        <taxon>Embryophyta</taxon>
        <taxon>Tracheophyta</taxon>
        <taxon>Spermatophyta</taxon>
        <taxon>Magnoliopsida</taxon>
        <taxon>eudicotyledons</taxon>
        <taxon>Gunneridae</taxon>
        <taxon>Pentapetalae</taxon>
        <taxon>asterids</taxon>
        <taxon>lamiids</taxon>
        <taxon>Solanales</taxon>
        <taxon>Solanaceae</taxon>
        <taxon>Solanoideae</taxon>
        <taxon>Datureae</taxon>
        <taxon>Datura</taxon>
    </lineage>
</organism>